<keyword evidence="1" id="KW-1133">Transmembrane helix</keyword>
<name>A0A2M7RA86_9BACT</name>
<gene>
    <name evidence="4" type="ORF">COY69_00440</name>
</gene>
<evidence type="ECO:0000259" key="3">
    <source>
        <dbReference type="Pfam" id="PF17479"/>
    </source>
</evidence>
<dbReference type="Pfam" id="PF11258">
    <property type="entry name" value="DUF3048"/>
    <property type="match status" value="1"/>
</dbReference>
<reference evidence="5" key="1">
    <citation type="submission" date="2017-09" db="EMBL/GenBank/DDBJ databases">
        <title>Depth-based differentiation of microbial function through sediment-hosted aquifers and enrichment of novel symbionts in the deep terrestrial subsurface.</title>
        <authorList>
            <person name="Probst A.J."/>
            <person name="Ladd B."/>
            <person name="Jarett J.K."/>
            <person name="Geller-Mcgrath D.E."/>
            <person name="Sieber C.M.K."/>
            <person name="Emerson J.B."/>
            <person name="Anantharaman K."/>
            <person name="Thomas B.C."/>
            <person name="Malmstrom R."/>
            <person name="Stieglmeier M."/>
            <person name="Klingl A."/>
            <person name="Woyke T."/>
            <person name="Ryan C.M."/>
            <person name="Banfield J.F."/>
        </authorList>
    </citation>
    <scope>NUCLEOTIDE SEQUENCE [LARGE SCALE GENOMIC DNA]</scope>
</reference>
<feature type="domain" description="DUF3048" evidence="2">
    <location>
        <begin position="87"/>
        <end position="221"/>
    </location>
</feature>
<proteinExistence type="predicted"/>
<dbReference type="Gene3D" id="3.50.90.10">
    <property type="entry name" value="YerB-like"/>
    <property type="match status" value="1"/>
</dbReference>
<dbReference type="InterPro" id="IPR021416">
    <property type="entry name" value="DUF3048_N"/>
</dbReference>
<comment type="caution">
    <text evidence="4">The sequence shown here is derived from an EMBL/GenBank/DDBJ whole genome shotgun (WGS) entry which is preliminary data.</text>
</comment>
<dbReference type="SUPFAM" id="SSF159774">
    <property type="entry name" value="YerB-like"/>
    <property type="match status" value="1"/>
</dbReference>
<evidence type="ECO:0000259" key="2">
    <source>
        <dbReference type="Pfam" id="PF11258"/>
    </source>
</evidence>
<evidence type="ECO:0000313" key="5">
    <source>
        <dbReference type="Proteomes" id="UP000229449"/>
    </source>
</evidence>
<sequence length="373" mass="42560">MCNKNIRVIFMKLKFPDVNTKFIYSLAAILFLGALVLLVIFSGNYFGKKNIKTIVVSEEETIQADKRPCEFPRLLDGMCVDSLDETNPKLVAIMIENHVDARPQSGLAKASIVYEAPVEANYTRFMAIFPINTEVVAKVGPVRSARPYYLDWLREYGQDIMYMHVGGSPDALSILRANNSIFNFDQFFNGPYFWRSTDRYAPHNVYTSSANWTKAWEDKGVKENTDFKSWNFSDLENCGENNNEICINKITVSFLPPSYEAVWKYNTSTRKYARYQLEGRHFDQDGTAIEADTVIVQKVNSEVLDGYGRLKIDTIGSGEAIVFQNGYKEEGTWRKDSTTGRTEWLDLAGQPMSLKPGKIWIEVVNQRGDAKWE</sequence>
<accession>A0A2M7RA86</accession>
<dbReference type="AlphaFoldDB" id="A0A2M7RA86"/>
<protein>
    <recommendedName>
        <fullName evidence="6">DUF3048 domain-containing protein</fullName>
    </recommendedName>
</protein>
<dbReference type="EMBL" id="PFMA01000012">
    <property type="protein sequence ID" value="PIY93660.1"/>
    <property type="molecule type" value="Genomic_DNA"/>
</dbReference>
<dbReference type="InterPro" id="IPR023158">
    <property type="entry name" value="YerB-like_sf"/>
</dbReference>
<dbReference type="Pfam" id="PF17479">
    <property type="entry name" value="DUF3048_C"/>
    <property type="match status" value="1"/>
</dbReference>
<evidence type="ECO:0000313" key="4">
    <source>
        <dbReference type="EMBL" id="PIY93660.1"/>
    </source>
</evidence>
<dbReference type="Proteomes" id="UP000229449">
    <property type="component" value="Unassembled WGS sequence"/>
</dbReference>
<keyword evidence="1" id="KW-0472">Membrane</keyword>
<keyword evidence="1" id="KW-0812">Transmembrane</keyword>
<feature type="transmembrane region" description="Helical" evidence="1">
    <location>
        <begin position="22"/>
        <end position="42"/>
    </location>
</feature>
<dbReference type="InterPro" id="IPR035328">
    <property type="entry name" value="DUF3048_C"/>
</dbReference>
<evidence type="ECO:0000256" key="1">
    <source>
        <dbReference type="SAM" id="Phobius"/>
    </source>
</evidence>
<evidence type="ECO:0008006" key="6">
    <source>
        <dbReference type="Google" id="ProtNLM"/>
    </source>
</evidence>
<organism evidence="4 5">
    <name type="scientific">Candidatus Magasanikbacteria bacterium CG_4_10_14_0_8_um_filter_32_14</name>
    <dbReference type="NCBI Taxonomy" id="1974640"/>
    <lineage>
        <taxon>Bacteria</taxon>
        <taxon>Candidatus Magasanikiibacteriota</taxon>
    </lineage>
</organism>
<feature type="domain" description="DUF3048" evidence="3">
    <location>
        <begin position="252"/>
        <end position="361"/>
    </location>
</feature>